<evidence type="ECO:0000256" key="1">
    <source>
        <dbReference type="ARBA" id="ARBA00022679"/>
    </source>
</evidence>
<evidence type="ECO:0000313" key="10">
    <source>
        <dbReference type="EMBL" id="VEN75032.1"/>
    </source>
</evidence>
<keyword evidence="3" id="KW-0547">Nucleotide-binding</keyword>
<dbReference type="Gene3D" id="1.20.120.330">
    <property type="entry name" value="Nucleotidyltransferases domain 2"/>
    <property type="match status" value="2"/>
</dbReference>
<dbReference type="Pfam" id="PF08335">
    <property type="entry name" value="GlnD_UR_UTase"/>
    <property type="match status" value="2"/>
</dbReference>
<gene>
    <name evidence="10" type="primary">glnE</name>
    <name evidence="10" type="ORF">EPICR_60019</name>
</gene>
<feature type="domain" description="PII-uridylyltransferase/Glutamine-synthetase adenylyltransferase" evidence="9">
    <location>
        <begin position="828"/>
        <end position="921"/>
    </location>
</feature>
<feature type="domain" description="Glutamate-ammonia ligase adenylyltransferase repeated" evidence="8">
    <location>
        <begin position="29"/>
        <end position="272"/>
    </location>
</feature>
<dbReference type="GO" id="GO:0000820">
    <property type="term" value="P:regulation of glutamine family amino acid metabolic process"/>
    <property type="evidence" value="ECO:0007669"/>
    <property type="project" value="TreeGrafter"/>
</dbReference>
<dbReference type="Gene3D" id="3.30.460.10">
    <property type="entry name" value="Beta Polymerase, domain 2"/>
    <property type="match status" value="2"/>
</dbReference>
<evidence type="ECO:0000256" key="4">
    <source>
        <dbReference type="ARBA" id="ARBA00022840"/>
    </source>
</evidence>
<keyword evidence="1 10" id="KW-0808">Transferase</keyword>
<proteinExistence type="inferred from homology"/>
<protein>
    <submittedName>
        <fullName evidence="10">Glutamine synthetase adenylyl-L-tyrosine phosphorylase / Glutamine synthetase adenylyl transferase</fullName>
        <ecNumber evidence="10">2.7.7.42</ecNumber>
        <ecNumber evidence="10">2.7.7.89</ecNumber>
    </submittedName>
</protein>
<evidence type="ECO:0000256" key="5">
    <source>
        <dbReference type="ARBA" id="ARBA00022842"/>
    </source>
</evidence>
<dbReference type="EC" id="2.7.7.42" evidence="10"/>
<organism evidence="10">
    <name type="scientific">uncultured Desulfobacteraceae bacterium</name>
    <dbReference type="NCBI Taxonomy" id="218296"/>
    <lineage>
        <taxon>Bacteria</taxon>
        <taxon>Pseudomonadati</taxon>
        <taxon>Thermodesulfobacteriota</taxon>
        <taxon>Desulfobacteria</taxon>
        <taxon>Desulfobacterales</taxon>
        <taxon>Desulfobacteraceae</taxon>
        <taxon>environmental samples</taxon>
    </lineage>
</organism>
<dbReference type="GO" id="GO:0047388">
    <property type="term" value="F:[glutamine synthetase]-adenylyl-L-tyrosine phosphorylase activity"/>
    <property type="evidence" value="ECO:0007669"/>
    <property type="project" value="UniProtKB-EC"/>
</dbReference>
<dbReference type="InterPro" id="IPR005190">
    <property type="entry name" value="GlnE_rpt_dom"/>
</dbReference>
<evidence type="ECO:0000256" key="7">
    <source>
        <dbReference type="SAM" id="MobiDB-lite"/>
    </source>
</evidence>
<evidence type="ECO:0000259" key="9">
    <source>
        <dbReference type="Pfam" id="PF08335"/>
    </source>
</evidence>
<dbReference type="Gene3D" id="1.20.120.1510">
    <property type="match status" value="1"/>
</dbReference>
<reference evidence="10" key="1">
    <citation type="submission" date="2019-01" db="EMBL/GenBank/DDBJ databases">
        <authorList>
            <consortium name="Genoscope - CEA"/>
            <person name="William W."/>
        </authorList>
    </citation>
    <scope>NUCLEOTIDE SEQUENCE</scope>
    <source>
        <strain evidence="10">CR-1</strain>
    </source>
</reference>
<keyword evidence="5" id="KW-0460">Magnesium</keyword>
<dbReference type="PANTHER" id="PTHR30621:SF0">
    <property type="entry name" value="BIFUNCTIONAL GLUTAMINE SYNTHETASE ADENYLYLTRANSFERASE_ADENYLYL-REMOVING ENZYME"/>
    <property type="match status" value="1"/>
</dbReference>
<evidence type="ECO:0000256" key="6">
    <source>
        <dbReference type="ARBA" id="ARBA00023268"/>
    </source>
</evidence>
<dbReference type="Pfam" id="PF03710">
    <property type="entry name" value="GlnE"/>
    <property type="match status" value="2"/>
</dbReference>
<dbReference type="GO" id="GO:0005829">
    <property type="term" value="C:cytosol"/>
    <property type="evidence" value="ECO:0007669"/>
    <property type="project" value="TreeGrafter"/>
</dbReference>
<dbReference type="CDD" id="cd05401">
    <property type="entry name" value="NT_GlnE_GlnD_like"/>
    <property type="match status" value="2"/>
</dbReference>
<sequence>MTPDSSSIPGDPGGLFPGEADADFQKEAEKVSSFSDFVSGYMARSPKAFSRLVKSGDLHAPYPPGEYEKRLSALLPGSQDPPIAFPDLQRLLRQFRNREMVRIAWRDLSDRADLFETMRGLSDLADACLDLPLSLLTRDLSAKWGTPVSADKTPQGMVVLGMGKLGGRELNFSSDIDLIFAHPEPGRTSGGEKTIENEEFFNRLATLLTRALGEKTPDGFVFRIDLRLRPHGESGPMVMSFGAMEDYYQRHGREWERYAMIKARVAAGDKIAGRRLMDTLKPFVFRRYLDFGAFESLRDMKHMISLDVKRKKMAANIKLGPGGIREVEFFGQVFQLIRGGISPDLQDRSILNVLSVLEKKGLIPAKVREELHRAYVFLRMTENRLQEFSDLKVHDLPRDPSGRKRLAASLGFSEWDVFESALGEKMADVHHHFSRLLTPEDEKKDTDPGLDALKSVWRRPGDDSAAGAALKAAGYPDPGAVLDRLKGLKGSAATRSLGSGARKLLDRLVPAALKETSTAPDPSSAAVRILDFIHAIERRACYLSLLVENPSALRHLIRLFSAGPWILSFVSKNPALLDELLDPRTLYSPPDRTGLKQRMDSVAGALDPDDLERQMETLAIFRQVNMLRVAAADISGAIPLMKVSDHLSHIAGAILEQALALCRDRLEKKHGRPSWSDKNPRPDRGFAVIAYGKLGGLELGYASDIDLVFLHCAEPGETGGPDRPMDNAQFFARLGQRIITMLTSRTAAGNIYEIDMRLRPSGSAGALVSHIDAFREYHLNRAWTWEAQAMVRARAICGDPELMDRFSEIRKEALCRPRRTADLRREVADMRERMRQTRIKKKDGHFDIKQGEGALVDIEFIVQFLTLLKAREKPGLAAFTDNVRLIGALMETRVISPNAAHSLRHACLAFRSLIHRLNLREAPGLLPEERFQPMRQRVRRVWNAVFGPSGP</sequence>
<name>A0A484HIN4_9BACT</name>
<dbReference type="InterPro" id="IPR043519">
    <property type="entry name" value="NT_sf"/>
</dbReference>
<dbReference type="EC" id="2.7.7.89" evidence="10"/>
<dbReference type="NCBIfam" id="NF008292">
    <property type="entry name" value="PRK11072.1"/>
    <property type="match status" value="1"/>
</dbReference>
<dbReference type="AlphaFoldDB" id="A0A484HIN4"/>
<dbReference type="SUPFAM" id="SSF81301">
    <property type="entry name" value="Nucleotidyltransferase"/>
    <property type="match status" value="2"/>
</dbReference>
<keyword evidence="2 10" id="KW-0548">Nucleotidyltransferase</keyword>
<dbReference type="InterPro" id="IPR013546">
    <property type="entry name" value="PII_UdlTrfase/GS_AdlTrfase"/>
</dbReference>
<evidence type="ECO:0000256" key="2">
    <source>
        <dbReference type="ARBA" id="ARBA00022695"/>
    </source>
</evidence>
<keyword evidence="4" id="KW-0067">ATP-binding</keyword>
<keyword evidence="6" id="KW-0511">Multifunctional enzyme</keyword>
<feature type="domain" description="Glutamate-ammonia ligase adenylyltransferase repeated" evidence="8">
    <location>
        <begin position="554"/>
        <end position="808"/>
    </location>
</feature>
<feature type="domain" description="PII-uridylyltransferase/Glutamine-synthetase adenylyltransferase" evidence="9">
    <location>
        <begin position="298"/>
        <end position="436"/>
    </location>
</feature>
<accession>A0A484HIN4</accession>
<dbReference type="EMBL" id="CAACVI010000049">
    <property type="protein sequence ID" value="VEN75032.1"/>
    <property type="molecule type" value="Genomic_DNA"/>
</dbReference>
<evidence type="ECO:0000259" key="8">
    <source>
        <dbReference type="Pfam" id="PF03710"/>
    </source>
</evidence>
<dbReference type="GO" id="GO:0005524">
    <property type="term" value="F:ATP binding"/>
    <property type="evidence" value="ECO:0007669"/>
    <property type="project" value="UniProtKB-KW"/>
</dbReference>
<dbReference type="FunFam" id="1.20.120.330:FF:000005">
    <property type="entry name" value="Bifunctional glutamine synthetase adenylyltransferase/adenylyl-removing enzyme"/>
    <property type="match status" value="1"/>
</dbReference>
<feature type="region of interest" description="Disordered" evidence="7">
    <location>
        <begin position="1"/>
        <end position="22"/>
    </location>
</feature>
<evidence type="ECO:0000256" key="3">
    <source>
        <dbReference type="ARBA" id="ARBA00022741"/>
    </source>
</evidence>
<dbReference type="InterPro" id="IPR023057">
    <property type="entry name" value="GlnE"/>
</dbReference>
<dbReference type="PANTHER" id="PTHR30621">
    <property type="entry name" value="GLUTAMINE SYNTHETASE ADENYLYLTRANSFERASE"/>
    <property type="match status" value="1"/>
</dbReference>
<dbReference type="SUPFAM" id="SSF81593">
    <property type="entry name" value="Nucleotidyltransferase substrate binding subunit/domain"/>
    <property type="match status" value="2"/>
</dbReference>
<dbReference type="HAMAP" id="MF_00802">
    <property type="entry name" value="GlnE"/>
    <property type="match status" value="1"/>
</dbReference>
<dbReference type="FunFam" id="3.30.460.10:FF:000009">
    <property type="entry name" value="Bifunctional glutamine synthetase adenylyltransferase/adenylyl-removing enzyme"/>
    <property type="match status" value="1"/>
</dbReference>
<dbReference type="GO" id="GO:0008882">
    <property type="term" value="F:[glutamate-ammonia-ligase] adenylyltransferase activity"/>
    <property type="evidence" value="ECO:0007669"/>
    <property type="project" value="UniProtKB-EC"/>
</dbReference>